<evidence type="ECO:0000256" key="1">
    <source>
        <dbReference type="SAM" id="Phobius"/>
    </source>
</evidence>
<evidence type="ECO:0000313" key="3">
    <source>
        <dbReference type="Proteomes" id="UP000696485"/>
    </source>
</evidence>
<dbReference type="PANTHER" id="PTHR33802">
    <property type="entry name" value="SI:CH211-161H7.5-RELATED"/>
    <property type="match status" value="1"/>
</dbReference>
<dbReference type="Proteomes" id="UP000696485">
    <property type="component" value="Unassembled WGS sequence"/>
</dbReference>
<evidence type="ECO:0000313" key="2">
    <source>
        <dbReference type="EMBL" id="KAF9329581.1"/>
    </source>
</evidence>
<feature type="transmembrane region" description="Helical" evidence="1">
    <location>
        <begin position="202"/>
        <end position="218"/>
    </location>
</feature>
<reference evidence="2" key="1">
    <citation type="journal article" date="2020" name="Fungal Divers.">
        <title>Resolving the Mortierellaceae phylogeny through synthesis of multi-gene phylogenetics and phylogenomics.</title>
        <authorList>
            <person name="Vandepol N."/>
            <person name="Liber J."/>
            <person name="Desiro A."/>
            <person name="Na H."/>
            <person name="Kennedy M."/>
            <person name="Barry K."/>
            <person name="Grigoriev I.V."/>
            <person name="Miller A.N."/>
            <person name="O'Donnell K."/>
            <person name="Stajich J.E."/>
            <person name="Bonito G."/>
        </authorList>
    </citation>
    <scope>NUCLEOTIDE SEQUENCE</scope>
    <source>
        <strain evidence="2">NVP1</strain>
    </source>
</reference>
<gene>
    <name evidence="2" type="ORF">BG006_007360</name>
</gene>
<keyword evidence="1" id="KW-1133">Transmembrane helix</keyword>
<proteinExistence type="predicted"/>
<feature type="transmembrane region" description="Helical" evidence="1">
    <location>
        <begin position="138"/>
        <end position="162"/>
    </location>
</feature>
<feature type="transmembrane region" description="Helical" evidence="1">
    <location>
        <begin position="12"/>
        <end position="30"/>
    </location>
</feature>
<feature type="transmembrane region" description="Helical" evidence="1">
    <location>
        <begin position="174"/>
        <end position="195"/>
    </location>
</feature>
<accession>A0A9P5SHE9</accession>
<dbReference type="EMBL" id="JAAAUY010000463">
    <property type="protein sequence ID" value="KAF9329581.1"/>
    <property type="molecule type" value="Genomic_DNA"/>
</dbReference>
<feature type="transmembrane region" description="Helical" evidence="1">
    <location>
        <begin position="55"/>
        <end position="74"/>
    </location>
</feature>
<keyword evidence="1" id="KW-0472">Membrane</keyword>
<name>A0A9P5SHE9_9FUNG</name>
<feature type="transmembrane region" description="Helical" evidence="1">
    <location>
        <begin position="106"/>
        <end position="126"/>
    </location>
</feature>
<dbReference type="AlphaFoldDB" id="A0A9P5SHE9"/>
<organism evidence="2 3">
    <name type="scientific">Podila minutissima</name>
    <dbReference type="NCBI Taxonomy" id="64525"/>
    <lineage>
        <taxon>Eukaryota</taxon>
        <taxon>Fungi</taxon>
        <taxon>Fungi incertae sedis</taxon>
        <taxon>Mucoromycota</taxon>
        <taxon>Mortierellomycotina</taxon>
        <taxon>Mortierellomycetes</taxon>
        <taxon>Mortierellales</taxon>
        <taxon>Mortierellaceae</taxon>
        <taxon>Podila</taxon>
    </lineage>
</organism>
<dbReference type="PANTHER" id="PTHR33802:SF1">
    <property type="entry name" value="XK-RELATED PROTEIN"/>
    <property type="match status" value="1"/>
</dbReference>
<sequence>MPIDFTHWPSKVANIIVYVALLSGNLYATFGADKGTESPYHSKHQSYITPAPFTFYMWTVIHFLLGGMVVYQWFTDKVHQATSWHFCVASVMNAAWLALWSTSHTFFALIPLFFATGAVSFIYYRLKEDHTADTLLDVIFLHLPFSLYHGWIFVLMVINVFAVLSPVRDNGPSTFQVILAVTGLCFVASTVIGYIEYKQGDVAGALVLAWFLFGVFDQQRESAAIHWTALGLGIGVAAYTLKPFVFRLRACQVSVSNAFADKYQLLSGHYFALLDTRIQASFFYGLPAATTLMTQQETDRTLARLSSAVARAENSWDLSLFRTIYDTIFVDEPKFVGDCTDPHRVDQPPVGVNWTMSDCHLMNYICGNPPSLCHFMPMIKTRIVRKLKTQLAAKMDGGLDADVYVNFLGPALQTILQSQPTLAVHSARLHGNLNQILDGIKLDVEAGFAEEEREWQRRWDLEIKTLLLSFP</sequence>
<feature type="transmembrane region" description="Helical" evidence="1">
    <location>
        <begin position="81"/>
        <end position="100"/>
    </location>
</feature>
<feature type="transmembrane region" description="Helical" evidence="1">
    <location>
        <begin position="224"/>
        <end position="241"/>
    </location>
</feature>
<comment type="caution">
    <text evidence="2">The sequence shown here is derived from an EMBL/GenBank/DDBJ whole genome shotgun (WGS) entry which is preliminary data.</text>
</comment>
<keyword evidence="1" id="KW-0812">Transmembrane</keyword>
<keyword evidence="3" id="KW-1185">Reference proteome</keyword>
<protein>
    <submittedName>
        <fullName evidence="2">Uncharacterized protein</fullName>
    </submittedName>
</protein>